<feature type="binding site" evidence="14">
    <location>
        <position position="209"/>
    </location>
    <ligand>
        <name>Zn(2+)</name>
        <dbReference type="ChEBI" id="CHEBI:29105"/>
        <label>2</label>
        <note>catalytic</note>
    </ligand>
</feature>
<feature type="binding site" evidence="14">
    <location>
        <position position="192"/>
    </location>
    <ligand>
        <name>Ca(2+)</name>
        <dbReference type="ChEBI" id="CHEBI:29108"/>
        <label>3</label>
    </ligand>
</feature>
<feature type="binding site" description="in inhibited form" evidence="14">
    <location>
        <position position="83"/>
    </location>
    <ligand>
        <name>Zn(2+)</name>
        <dbReference type="ChEBI" id="CHEBI:29105"/>
        <label>2</label>
        <note>catalytic</note>
    </ligand>
</feature>
<dbReference type="CTD" id="56547"/>
<feature type="binding site" evidence="14">
    <location>
        <position position="189"/>
    </location>
    <ligand>
        <name>Ca(2+)</name>
        <dbReference type="ChEBI" id="CHEBI:29108"/>
        <label>3</label>
    </ligand>
</feature>
<evidence type="ECO:0000256" key="1">
    <source>
        <dbReference type="ARBA" id="ARBA00004498"/>
    </source>
</evidence>
<dbReference type="PANTHER" id="PTHR10201">
    <property type="entry name" value="MATRIX METALLOPROTEINASE"/>
    <property type="match status" value="1"/>
</dbReference>
<evidence type="ECO:0000256" key="14">
    <source>
        <dbReference type="PIRSR" id="PIRSR621190-2"/>
    </source>
</evidence>
<dbReference type="InterPro" id="IPR036365">
    <property type="entry name" value="PGBD-like_sf"/>
</dbReference>
<feature type="short sequence motif" description="Cysteine switch" evidence="15">
    <location>
        <begin position="81"/>
        <end position="88"/>
    </location>
</feature>
<dbReference type="GO" id="GO:0030574">
    <property type="term" value="P:collagen catabolic process"/>
    <property type="evidence" value="ECO:0007669"/>
    <property type="project" value="TreeGrafter"/>
</dbReference>
<dbReference type="SMART" id="SM00235">
    <property type="entry name" value="ZnMc"/>
    <property type="match status" value="1"/>
</dbReference>
<feature type="binding site" evidence="14">
    <location>
        <position position="219"/>
    </location>
    <ligand>
        <name>Zn(2+)</name>
        <dbReference type="ChEBI" id="CHEBI:29105"/>
        <label>2</label>
        <note>catalytic</note>
    </ligand>
</feature>
<dbReference type="FunFam" id="3.40.390.10:FF:000007">
    <property type="entry name" value="Collagenase 3"/>
    <property type="match status" value="1"/>
</dbReference>
<keyword evidence="10 14" id="KW-0106">Calcium</keyword>
<keyword evidence="11 19" id="KW-0482">Metalloprotease</keyword>
<keyword evidence="4" id="KW-0272">Extracellular matrix</keyword>
<keyword evidence="8" id="KW-0378">Hydrolase</keyword>
<dbReference type="GO" id="GO:0031012">
    <property type="term" value="C:extracellular matrix"/>
    <property type="evidence" value="ECO:0007669"/>
    <property type="project" value="InterPro"/>
</dbReference>
<keyword evidence="5" id="KW-0645">Protease</keyword>
<organism evidence="18 19">
    <name type="scientific">Chrysochloris asiatica</name>
    <name type="common">Cape golden mole</name>
    <dbReference type="NCBI Taxonomy" id="185453"/>
    <lineage>
        <taxon>Eukaryota</taxon>
        <taxon>Metazoa</taxon>
        <taxon>Chordata</taxon>
        <taxon>Craniata</taxon>
        <taxon>Vertebrata</taxon>
        <taxon>Euteleostomi</taxon>
        <taxon>Mammalia</taxon>
        <taxon>Eutheria</taxon>
        <taxon>Afrotheria</taxon>
        <taxon>Chrysochloridae</taxon>
        <taxon>Chrysochlorinae</taxon>
        <taxon>Chrysochloris</taxon>
    </lineage>
</organism>
<dbReference type="InterPro" id="IPR006026">
    <property type="entry name" value="Peptidase_Metallo"/>
</dbReference>
<evidence type="ECO:0000256" key="15">
    <source>
        <dbReference type="PIRSR" id="PIRSR621190-5"/>
    </source>
</evidence>
<dbReference type="InterPro" id="IPR033739">
    <property type="entry name" value="M10A_MMP"/>
</dbReference>
<evidence type="ECO:0000256" key="5">
    <source>
        <dbReference type="ARBA" id="ARBA00022670"/>
    </source>
</evidence>
<feature type="binding site" evidence="14">
    <location>
        <position position="227"/>
    </location>
    <ligand>
        <name>Zn(2+)</name>
        <dbReference type="ChEBI" id="CHEBI:29105"/>
        <label>2</label>
        <note>catalytic</note>
    </ligand>
</feature>
<evidence type="ECO:0000313" key="19">
    <source>
        <dbReference type="RefSeq" id="XP_006870423.1"/>
    </source>
</evidence>
<evidence type="ECO:0000256" key="4">
    <source>
        <dbReference type="ARBA" id="ARBA00022530"/>
    </source>
</evidence>
<dbReference type="OrthoDB" id="406838at2759"/>
<comment type="similarity">
    <text evidence="2">Belongs to the peptidase M10A family.</text>
</comment>
<accession>A0A9B0WVL9</accession>
<dbReference type="GO" id="GO:0030198">
    <property type="term" value="P:extracellular matrix organization"/>
    <property type="evidence" value="ECO:0007669"/>
    <property type="project" value="TreeGrafter"/>
</dbReference>
<evidence type="ECO:0000256" key="3">
    <source>
        <dbReference type="ARBA" id="ARBA00022525"/>
    </source>
</evidence>
<feature type="binding site" evidence="14">
    <location>
        <position position="192"/>
    </location>
    <ligand>
        <name>Ca(2+)</name>
        <dbReference type="ChEBI" id="CHEBI:29108"/>
        <label>1</label>
    </ligand>
</feature>
<keyword evidence="12" id="KW-0865">Zymogen</keyword>
<feature type="active site" evidence="13">
    <location>
        <position position="210"/>
    </location>
</feature>
<dbReference type="Gene3D" id="3.40.390.10">
    <property type="entry name" value="Collagenase (Catalytic Domain)"/>
    <property type="match status" value="1"/>
</dbReference>
<evidence type="ECO:0000256" key="11">
    <source>
        <dbReference type="ARBA" id="ARBA00023049"/>
    </source>
</evidence>
<feature type="domain" description="Peptidase metallopeptidase" evidence="17">
    <location>
        <begin position="96"/>
        <end position="255"/>
    </location>
</feature>
<feature type="binding site" evidence="14">
    <location>
        <position position="115"/>
    </location>
    <ligand>
        <name>Ca(2+)</name>
        <dbReference type="ChEBI" id="CHEBI:29108"/>
        <label>1</label>
    </ligand>
</feature>
<evidence type="ECO:0000256" key="16">
    <source>
        <dbReference type="SAM" id="SignalP"/>
    </source>
</evidence>
<evidence type="ECO:0000256" key="9">
    <source>
        <dbReference type="ARBA" id="ARBA00022833"/>
    </source>
</evidence>
<feature type="binding site" evidence="14">
    <location>
        <position position="174"/>
    </location>
    <ligand>
        <name>Zn(2+)</name>
        <dbReference type="ChEBI" id="CHEBI:29105"/>
        <label>1</label>
    </ligand>
</feature>
<keyword evidence="9 14" id="KW-0862">Zinc</keyword>
<dbReference type="InterPro" id="IPR021158">
    <property type="entry name" value="Pept_M10A_Zn_BS"/>
</dbReference>
<sequence length="271" mass="31218">MFFALLRAILFLPWCMAFPVAPTTDLKGWDLVKDYFHQFFMTKKDSPLVTQGEQIQFLQQFFHLNVTGLLDKQTLSVLHLPRCGVPDVAYNYVFPERPKWNEHTLTYRIINYPYDLKTSTVKYIMHAAFSIWSSVTPLVFKQVESKDADINISFWALAHEDGLPFDGPGGVLGHAFFPHSETPGVVHFDKDEHWSTSYRGINLFLVATHELGHALGLYHSRNPKSIMYPTYEYQDPRTFHLSVEDIRRIQHLYGLCLWEGKGSGQEIAFGA</sequence>
<dbReference type="PANTHER" id="PTHR10201:SF76">
    <property type="entry name" value="MATRIX METALLOPROTEINASE-26"/>
    <property type="match status" value="1"/>
</dbReference>
<dbReference type="AlphaFoldDB" id="A0A9B0WVL9"/>
<feature type="binding site" evidence="14">
    <location>
        <position position="213"/>
    </location>
    <ligand>
        <name>Zn(2+)</name>
        <dbReference type="ChEBI" id="CHEBI:29105"/>
        <label>2</label>
        <note>catalytic</note>
    </ligand>
</feature>
<keyword evidence="7 16" id="KW-0732">Signal</keyword>
<reference evidence="19" key="1">
    <citation type="submission" date="2025-08" db="UniProtKB">
        <authorList>
            <consortium name="RefSeq"/>
        </authorList>
    </citation>
    <scope>IDENTIFICATION</scope>
    <source>
        <tissue evidence="19">Spleen</tissue>
    </source>
</reference>
<comment type="subcellular location">
    <subcellularLocation>
        <location evidence="1">Secreted</location>
        <location evidence="1">Extracellular space</location>
        <location evidence="1">Extracellular matrix</location>
    </subcellularLocation>
</comment>
<evidence type="ECO:0000259" key="17">
    <source>
        <dbReference type="SMART" id="SM00235"/>
    </source>
</evidence>
<dbReference type="GO" id="GO:0006508">
    <property type="term" value="P:proteolysis"/>
    <property type="evidence" value="ECO:0007669"/>
    <property type="project" value="UniProtKB-KW"/>
</dbReference>
<dbReference type="Proteomes" id="UP000504623">
    <property type="component" value="Unplaced"/>
</dbReference>
<evidence type="ECO:0000256" key="8">
    <source>
        <dbReference type="ARBA" id="ARBA00022801"/>
    </source>
</evidence>
<comment type="cofactor">
    <cofactor evidence="14">
        <name>Zn(2+)</name>
        <dbReference type="ChEBI" id="CHEBI:29105"/>
    </cofactor>
    <text evidence="14">Binds 2 Zn(2+) ions per subunit.</text>
</comment>
<feature type="binding site" evidence="14">
    <location>
        <position position="161"/>
    </location>
    <ligand>
        <name>Zn(2+)</name>
        <dbReference type="ChEBI" id="CHEBI:29105"/>
        <label>1</label>
    </ligand>
</feature>
<dbReference type="Pfam" id="PF00413">
    <property type="entry name" value="Peptidase_M10"/>
    <property type="match status" value="1"/>
</dbReference>
<feature type="binding site" evidence="14">
    <location>
        <position position="149"/>
    </location>
    <ligand>
        <name>Ca(2+)</name>
        <dbReference type="ChEBI" id="CHEBI:29108"/>
        <label>2</label>
    </ligand>
</feature>
<keyword evidence="6 14" id="KW-0479">Metal-binding</keyword>
<name>A0A9B0WVL9_CHRAS</name>
<dbReference type="InterPro" id="IPR021190">
    <property type="entry name" value="Pept_M10A"/>
</dbReference>
<dbReference type="GO" id="GO:0005615">
    <property type="term" value="C:extracellular space"/>
    <property type="evidence" value="ECO:0007669"/>
    <property type="project" value="TreeGrafter"/>
</dbReference>
<dbReference type="RefSeq" id="XP_006870423.1">
    <property type="nucleotide sequence ID" value="XM_006870361.1"/>
</dbReference>
<evidence type="ECO:0000256" key="6">
    <source>
        <dbReference type="ARBA" id="ARBA00022723"/>
    </source>
</evidence>
<feature type="binding site" evidence="14">
    <location>
        <position position="166"/>
    </location>
    <ligand>
        <name>Ca(2+)</name>
        <dbReference type="ChEBI" id="CHEBI:29108"/>
        <label>3</label>
    </ligand>
</feature>
<dbReference type="GO" id="GO:0004222">
    <property type="term" value="F:metalloendopeptidase activity"/>
    <property type="evidence" value="ECO:0007669"/>
    <property type="project" value="InterPro"/>
</dbReference>
<evidence type="ECO:0000256" key="7">
    <source>
        <dbReference type="ARBA" id="ARBA00022729"/>
    </source>
</evidence>
<feature type="signal peptide" evidence="16">
    <location>
        <begin position="1"/>
        <end position="17"/>
    </location>
</feature>
<dbReference type="CDD" id="cd04278">
    <property type="entry name" value="ZnMc_MMP"/>
    <property type="match status" value="1"/>
</dbReference>
<proteinExistence type="inferred from homology"/>
<dbReference type="SUPFAM" id="SSF47090">
    <property type="entry name" value="PGBD-like"/>
    <property type="match status" value="1"/>
</dbReference>
<feature type="binding site" evidence="14">
    <location>
        <position position="159"/>
    </location>
    <ligand>
        <name>Zn(2+)</name>
        <dbReference type="ChEBI" id="CHEBI:29105"/>
        <label>1</label>
    </ligand>
</feature>
<dbReference type="PRINTS" id="PR00138">
    <property type="entry name" value="MATRIXIN"/>
</dbReference>
<keyword evidence="3" id="KW-0964">Secreted</keyword>
<dbReference type="InterPro" id="IPR001818">
    <property type="entry name" value="Pept_M10_metallopeptidase"/>
</dbReference>
<evidence type="ECO:0000256" key="10">
    <source>
        <dbReference type="ARBA" id="ARBA00022837"/>
    </source>
</evidence>
<dbReference type="PROSITE" id="PS00546">
    <property type="entry name" value="CYSTEINE_SWITCH"/>
    <property type="match status" value="1"/>
</dbReference>
<evidence type="ECO:0000313" key="18">
    <source>
        <dbReference type="Proteomes" id="UP000504623"/>
    </source>
</evidence>
<comment type="cofactor">
    <cofactor evidence="14">
        <name>Ca(2+)</name>
        <dbReference type="ChEBI" id="CHEBI:29108"/>
    </cofactor>
    <text evidence="14">Can bind about 5 Ca(2+) ions per subunit.</text>
</comment>
<dbReference type="SUPFAM" id="SSF55486">
    <property type="entry name" value="Metalloproteases ('zincins'), catalytic domain"/>
    <property type="match status" value="1"/>
</dbReference>
<evidence type="ECO:0000256" key="2">
    <source>
        <dbReference type="ARBA" id="ARBA00010370"/>
    </source>
</evidence>
<dbReference type="GO" id="GO:0008270">
    <property type="term" value="F:zinc ion binding"/>
    <property type="evidence" value="ECO:0007669"/>
    <property type="project" value="InterPro"/>
</dbReference>
<feature type="binding site" evidence="14">
    <location>
        <position position="167"/>
    </location>
    <ligand>
        <name>Ca(2+)</name>
        <dbReference type="ChEBI" id="CHEBI:29108"/>
        <label>3</label>
    </ligand>
</feature>
<feature type="chain" id="PRO_5038451505" evidence="16">
    <location>
        <begin position="18"/>
        <end position="271"/>
    </location>
</feature>
<gene>
    <name evidence="19" type="primary">MMP26</name>
</gene>
<dbReference type="GeneID" id="102823876"/>
<evidence type="ECO:0000256" key="12">
    <source>
        <dbReference type="ARBA" id="ARBA00023145"/>
    </source>
</evidence>
<evidence type="ECO:0000256" key="13">
    <source>
        <dbReference type="PIRSR" id="PIRSR621190-1"/>
    </source>
</evidence>
<keyword evidence="18" id="KW-1185">Reference proteome</keyword>
<feature type="binding site" evidence="14">
    <location>
        <position position="187"/>
    </location>
    <ligand>
        <name>Zn(2+)</name>
        <dbReference type="ChEBI" id="CHEBI:29105"/>
        <label>1</label>
    </ligand>
</feature>
<protein>
    <submittedName>
        <fullName evidence="19">Matrix metalloproteinase-26</fullName>
    </submittedName>
</protein>
<dbReference type="InterPro" id="IPR024079">
    <property type="entry name" value="MetalloPept_cat_dom_sf"/>
</dbReference>